<dbReference type="SUPFAM" id="SSF52540">
    <property type="entry name" value="P-loop containing nucleoside triphosphate hydrolases"/>
    <property type="match status" value="1"/>
</dbReference>
<dbReference type="OrthoDB" id="5638848at2"/>
<dbReference type="Pfam" id="PF13521">
    <property type="entry name" value="AAA_28"/>
    <property type="match status" value="1"/>
</dbReference>
<dbReference type="KEGG" id="oho:Oweho_0416"/>
<name>G8QZ51_OWEHD</name>
<proteinExistence type="predicted"/>
<dbReference type="EMBL" id="CP003156">
    <property type="protein sequence ID" value="AEV31434.1"/>
    <property type="molecule type" value="Genomic_DNA"/>
</dbReference>
<dbReference type="eggNOG" id="COG3911">
    <property type="taxonomic scope" value="Bacteria"/>
</dbReference>
<gene>
    <name evidence="2" type="ordered locus">Oweho_0416</name>
</gene>
<dbReference type="AlphaFoldDB" id="G8QZ51"/>
<dbReference type="InterPro" id="IPR027417">
    <property type="entry name" value="P-loop_NTPase"/>
</dbReference>
<dbReference type="HOGENOM" id="CLU_114480_0_0_10"/>
<dbReference type="Gene3D" id="3.40.50.300">
    <property type="entry name" value="P-loop containing nucleotide triphosphate hydrolases"/>
    <property type="match status" value="1"/>
</dbReference>
<protein>
    <submittedName>
        <fullName evidence="2">Putative ATPase</fullName>
    </submittedName>
</protein>
<feature type="domain" description="NadR/Ttd14 AAA" evidence="1">
    <location>
        <begin position="6"/>
        <end position="168"/>
    </location>
</feature>
<keyword evidence="3" id="KW-1185">Reference proteome</keyword>
<sequence length="179" mass="20257">MSTTKRVIITGGPGTGKSTIIDLMKQNGYTCHTEVSRSVIKEELAKGSAQLPWDDLSGFSNLVFDGQTNQYRNAAEGKINFYDRGIIDVIAYLKKDNLPADALEDLAIHYPYHTKVFLTPPWEEIYSMDEERREDFATMNTIHEELIKAYTSFGYEVVEVPKSSSQERVKFILAHLGVE</sequence>
<dbReference type="Proteomes" id="UP000005631">
    <property type="component" value="Chromosome"/>
</dbReference>
<dbReference type="InterPro" id="IPR038727">
    <property type="entry name" value="NadR/Ttd14_AAA_dom"/>
</dbReference>
<evidence type="ECO:0000313" key="2">
    <source>
        <dbReference type="EMBL" id="AEV31434.1"/>
    </source>
</evidence>
<reference evidence="2 3" key="1">
    <citation type="journal article" date="2012" name="Stand. Genomic Sci.">
        <title>Genome sequence of the orange-pigmented seawater bacterium Owenweeksia hongkongensis type strain (UST20020801(T)).</title>
        <authorList>
            <person name="Riedel T."/>
            <person name="Held B."/>
            <person name="Nolan M."/>
            <person name="Lucas S."/>
            <person name="Lapidus A."/>
            <person name="Tice H."/>
            <person name="Del Rio T.G."/>
            <person name="Cheng J.F."/>
            <person name="Han C."/>
            <person name="Tapia R."/>
            <person name="Goodwin L.A."/>
            <person name="Pitluck S."/>
            <person name="Liolios K."/>
            <person name="Mavromatis K."/>
            <person name="Pagani I."/>
            <person name="Ivanova N."/>
            <person name="Mikhailova N."/>
            <person name="Pati A."/>
            <person name="Chen A."/>
            <person name="Palaniappan K."/>
            <person name="Rohde M."/>
            <person name="Tindall B.J."/>
            <person name="Detter J.C."/>
            <person name="Goker M."/>
            <person name="Woyke T."/>
            <person name="Bristow J."/>
            <person name="Eisen J.A."/>
            <person name="Markowitz V."/>
            <person name="Hugenholtz P."/>
            <person name="Klenk H.P."/>
            <person name="Kyrpides N.C."/>
        </authorList>
    </citation>
    <scope>NUCLEOTIDE SEQUENCE</scope>
    <source>
        <strain evidence="3">DSM 17368 / JCM 12287 / NRRL B-23963</strain>
    </source>
</reference>
<dbReference type="STRING" id="926562.Oweho_0416"/>
<evidence type="ECO:0000259" key="1">
    <source>
        <dbReference type="Pfam" id="PF13521"/>
    </source>
</evidence>
<organism evidence="2 3">
    <name type="scientific">Owenweeksia hongkongensis (strain DSM 17368 / CIP 108786 / JCM 12287 / NRRL B-23963 / UST20020801)</name>
    <dbReference type="NCBI Taxonomy" id="926562"/>
    <lineage>
        <taxon>Bacteria</taxon>
        <taxon>Pseudomonadati</taxon>
        <taxon>Bacteroidota</taxon>
        <taxon>Flavobacteriia</taxon>
        <taxon>Flavobacteriales</taxon>
        <taxon>Owenweeksiaceae</taxon>
        <taxon>Owenweeksia</taxon>
    </lineage>
</organism>
<accession>G8QZ51</accession>
<evidence type="ECO:0000313" key="3">
    <source>
        <dbReference type="Proteomes" id="UP000005631"/>
    </source>
</evidence>
<dbReference type="RefSeq" id="WP_014200795.1">
    <property type="nucleotide sequence ID" value="NC_016599.1"/>
</dbReference>